<evidence type="ECO:0000313" key="6">
    <source>
        <dbReference type="EMBL" id="GIG86519.1"/>
    </source>
</evidence>
<keyword evidence="7" id="KW-1185">Reference proteome</keyword>
<dbReference type="InterPro" id="IPR036271">
    <property type="entry name" value="Tet_transcr_reg_TetR-rel_C_sf"/>
</dbReference>
<evidence type="ECO:0000313" key="7">
    <source>
        <dbReference type="Proteomes" id="UP000646749"/>
    </source>
</evidence>
<sequence>MGAKLSKLSGMVDRTSVDVESRARARTRRAILDAAITVLSQHSSASLGDVADAAGVGRTTLHRYFPERADLLTALSADVLAQIDAAAERAQLDRGPAPDALDRLCQEFFELGDILMCVFSQPELMNTPAWEECSDADRALIRLVERGHAEGTLDPALDPLWVQQVLWSVLYAAWQHTRENSVSKHRALDLCLRSVRKVVAANPG</sequence>
<keyword evidence="3" id="KW-0804">Transcription</keyword>
<dbReference type="PROSITE" id="PS50977">
    <property type="entry name" value="HTH_TETR_2"/>
    <property type="match status" value="1"/>
</dbReference>
<dbReference type="PANTHER" id="PTHR30055:SF234">
    <property type="entry name" value="HTH-TYPE TRANSCRIPTIONAL REGULATOR BETI"/>
    <property type="match status" value="1"/>
</dbReference>
<evidence type="ECO:0000256" key="1">
    <source>
        <dbReference type="ARBA" id="ARBA00023015"/>
    </source>
</evidence>
<dbReference type="InterPro" id="IPR001647">
    <property type="entry name" value="HTH_TetR"/>
</dbReference>
<feature type="domain" description="HTH tetR-type" evidence="5">
    <location>
        <begin position="25"/>
        <end position="83"/>
    </location>
</feature>
<evidence type="ECO:0000256" key="2">
    <source>
        <dbReference type="ARBA" id="ARBA00023125"/>
    </source>
</evidence>
<evidence type="ECO:0000256" key="4">
    <source>
        <dbReference type="PROSITE-ProRule" id="PRU00335"/>
    </source>
</evidence>
<organism evidence="6 7">
    <name type="scientific">Plantactinospora endophytica</name>
    <dbReference type="NCBI Taxonomy" id="673535"/>
    <lineage>
        <taxon>Bacteria</taxon>
        <taxon>Bacillati</taxon>
        <taxon>Actinomycetota</taxon>
        <taxon>Actinomycetes</taxon>
        <taxon>Micromonosporales</taxon>
        <taxon>Micromonosporaceae</taxon>
        <taxon>Plantactinospora</taxon>
    </lineage>
</organism>
<dbReference type="Pfam" id="PF00440">
    <property type="entry name" value="TetR_N"/>
    <property type="match status" value="1"/>
</dbReference>
<evidence type="ECO:0000259" key="5">
    <source>
        <dbReference type="PROSITE" id="PS50977"/>
    </source>
</evidence>
<dbReference type="SUPFAM" id="SSF48498">
    <property type="entry name" value="Tetracyclin repressor-like, C-terminal domain"/>
    <property type="match status" value="1"/>
</dbReference>
<gene>
    <name evidence="6" type="ORF">Pen02_14550</name>
</gene>
<dbReference type="InterPro" id="IPR050109">
    <property type="entry name" value="HTH-type_TetR-like_transc_reg"/>
</dbReference>
<keyword evidence="2 4" id="KW-0238">DNA-binding</keyword>
<proteinExistence type="predicted"/>
<keyword evidence="1" id="KW-0805">Transcription regulation</keyword>
<dbReference type="SUPFAM" id="SSF46689">
    <property type="entry name" value="Homeodomain-like"/>
    <property type="match status" value="1"/>
</dbReference>
<dbReference type="PANTHER" id="PTHR30055">
    <property type="entry name" value="HTH-TYPE TRANSCRIPTIONAL REGULATOR RUTR"/>
    <property type="match status" value="1"/>
</dbReference>
<dbReference type="Gene3D" id="1.10.357.10">
    <property type="entry name" value="Tetracycline Repressor, domain 2"/>
    <property type="match status" value="1"/>
</dbReference>
<dbReference type="Proteomes" id="UP000646749">
    <property type="component" value="Unassembled WGS sequence"/>
</dbReference>
<protein>
    <submittedName>
        <fullName evidence="6">TetR family transcriptional regulator</fullName>
    </submittedName>
</protein>
<accession>A0ABQ4DVN9</accession>
<reference evidence="6 7" key="1">
    <citation type="submission" date="2021-01" db="EMBL/GenBank/DDBJ databases">
        <title>Whole genome shotgun sequence of Plantactinospora endophytica NBRC 110450.</title>
        <authorList>
            <person name="Komaki H."/>
            <person name="Tamura T."/>
        </authorList>
    </citation>
    <scope>NUCLEOTIDE SEQUENCE [LARGE SCALE GENOMIC DNA]</scope>
    <source>
        <strain evidence="6 7">NBRC 110450</strain>
    </source>
</reference>
<dbReference type="EMBL" id="BONW01000004">
    <property type="protein sequence ID" value="GIG86519.1"/>
    <property type="molecule type" value="Genomic_DNA"/>
</dbReference>
<evidence type="ECO:0000256" key="3">
    <source>
        <dbReference type="ARBA" id="ARBA00023163"/>
    </source>
</evidence>
<comment type="caution">
    <text evidence="6">The sequence shown here is derived from an EMBL/GenBank/DDBJ whole genome shotgun (WGS) entry which is preliminary data.</text>
</comment>
<dbReference type="InterPro" id="IPR009057">
    <property type="entry name" value="Homeodomain-like_sf"/>
</dbReference>
<name>A0ABQ4DVN9_9ACTN</name>
<feature type="DNA-binding region" description="H-T-H motif" evidence="4">
    <location>
        <begin position="46"/>
        <end position="65"/>
    </location>
</feature>